<gene>
    <name evidence="8" type="ORF">I5803_20660</name>
</gene>
<dbReference type="GO" id="GO:0050661">
    <property type="term" value="F:NADP binding"/>
    <property type="evidence" value="ECO:0007669"/>
    <property type="project" value="InterPro"/>
</dbReference>
<evidence type="ECO:0000256" key="2">
    <source>
        <dbReference type="ARBA" id="ARBA00010139"/>
    </source>
</evidence>
<comment type="similarity">
    <text evidence="2">Belongs to the FAD-binding monooxygenase family.</text>
</comment>
<dbReference type="InterPro" id="IPR020946">
    <property type="entry name" value="Flavin_mOase-like"/>
</dbReference>
<evidence type="ECO:0000313" key="8">
    <source>
        <dbReference type="EMBL" id="MBG9390454.1"/>
    </source>
</evidence>
<dbReference type="Proteomes" id="UP000651050">
    <property type="component" value="Unassembled WGS sequence"/>
</dbReference>
<dbReference type="PRINTS" id="PR00411">
    <property type="entry name" value="PNDRDTASEI"/>
</dbReference>
<dbReference type="EMBL" id="JADWYS010000001">
    <property type="protein sequence ID" value="MBG9390454.1"/>
    <property type="molecule type" value="Genomic_DNA"/>
</dbReference>
<evidence type="ECO:0000313" key="9">
    <source>
        <dbReference type="Proteomes" id="UP000651050"/>
    </source>
</evidence>
<evidence type="ECO:0000256" key="4">
    <source>
        <dbReference type="ARBA" id="ARBA00022827"/>
    </source>
</evidence>
<dbReference type="Gene3D" id="3.50.50.60">
    <property type="entry name" value="FAD/NAD(P)-binding domain"/>
    <property type="match status" value="2"/>
</dbReference>
<dbReference type="AlphaFoldDB" id="A0A931MJ24"/>
<protein>
    <submittedName>
        <fullName evidence="8">NAD(P)/FAD-dependent oxidoreductase</fullName>
    </submittedName>
</protein>
<accession>A0A931MJ24</accession>
<dbReference type="Pfam" id="PF00743">
    <property type="entry name" value="FMO-like"/>
    <property type="match status" value="1"/>
</dbReference>
<reference evidence="8" key="1">
    <citation type="submission" date="2020-11" db="EMBL/GenBank/DDBJ databases">
        <title>Bacterial whole genome sequence for Caenimonas sp. DR4.4.</title>
        <authorList>
            <person name="Le V."/>
            <person name="Ko S.-R."/>
            <person name="Ahn C.-Y."/>
            <person name="Oh H.-M."/>
        </authorList>
    </citation>
    <scope>NUCLEOTIDE SEQUENCE</scope>
    <source>
        <strain evidence="8">DR4.4</strain>
    </source>
</reference>
<keyword evidence="5" id="KW-0521">NADP</keyword>
<keyword evidence="4" id="KW-0274">FAD</keyword>
<dbReference type="PANTHER" id="PTHR43098">
    <property type="entry name" value="L-ORNITHINE N(5)-MONOOXYGENASE-RELATED"/>
    <property type="match status" value="1"/>
</dbReference>
<evidence type="ECO:0000256" key="7">
    <source>
        <dbReference type="ARBA" id="ARBA00023033"/>
    </source>
</evidence>
<comment type="cofactor">
    <cofactor evidence="1">
        <name>FAD</name>
        <dbReference type="ChEBI" id="CHEBI:57692"/>
    </cofactor>
</comment>
<sequence length="550" mass="60669">MTRRVDAVVVGAGFGGIYMLHKLLEAGMSVAGFEAGADVGGTWFWNRYPGARCDVESLEYSYSFSSKLQQAWRWPERYSSQPEILRYAAHVADELAVRPHIAFSTRVTAAVYDEAANTWTVETDTGDSCEATYLIMATGCLSTPSRPKLPGLDRFSGKTLHTGEWPHEPVDLGGLRVGVIGTGSSGIQIIPELAGKARHLHVFQRTANYCVPARNEAMDPDYEAAIKARYDELREIARASHGGVAGSLQPERSAFEMTPQEREAVLQARWDAGGIGGFTKTFNNLLRDAEVNEIASEFVRRKIREIVKDPAVAARLCPRYMIGTKRLCAGSGYFETYNRDNVTLVDIAEHPLVEATPAGLRTDAAEYALDAIVFATGFDAMTGSLARIDIRTSSGVSLRERWQDGPRTYMGLMTAGLPNFFHITGPGSPSVLSNVILSIEQHVEWIADLLVHMRHAGMNRVEADEDAQERWVVHADEVAKQTLLYNASSWYTGANIPGKPRVFMPYLGGHGNYRRRCDEVARSGYPGFHLSRALHEHRATSCRSTPPSAR</sequence>
<dbReference type="SUPFAM" id="SSF51905">
    <property type="entry name" value="FAD/NAD(P)-binding domain"/>
    <property type="match status" value="2"/>
</dbReference>
<keyword evidence="7" id="KW-0503">Monooxygenase</keyword>
<dbReference type="InterPro" id="IPR036188">
    <property type="entry name" value="FAD/NAD-bd_sf"/>
</dbReference>
<keyword evidence="6" id="KW-0560">Oxidoreductase</keyword>
<dbReference type="InterPro" id="IPR050775">
    <property type="entry name" value="FAD-binding_Monooxygenases"/>
</dbReference>
<organism evidence="8 9">
    <name type="scientific">Caenimonas aquaedulcis</name>
    <dbReference type="NCBI Taxonomy" id="2793270"/>
    <lineage>
        <taxon>Bacteria</taxon>
        <taxon>Pseudomonadati</taxon>
        <taxon>Pseudomonadota</taxon>
        <taxon>Betaproteobacteria</taxon>
        <taxon>Burkholderiales</taxon>
        <taxon>Comamonadaceae</taxon>
        <taxon>Caenimonas</taxon>
    </lineage>
</organism>
<evidence type="ECO:0000256" key="3">
    <source>
        <dbReference type="ARBA" id="ARBA00022630"/>
    </source>
</evidence>
<keyword evidence="3" id="KW-0285">Flavoprotein</keyword>
<dbReference type="GO" id="GO:0004499">
    <property type="term" value="F:N,N-dimethylaniline monooxygenase activity"/>
    <property type="evidence" value="ECO:0007669"/>
    <property type="project" value="InterPro"/>
</dbReference>
<dbReference type="GO" id="GO:0050660">
    <property type="term" value="F:flavin adenine dinucleotide binding"/>
    <property type="evidence" value="ECO:0007669"/>
    <property type="project" value="InterPro"/>
</dbReference>
<dbReference type="PANTHER" id="PTHR43098:SF3">
    <property type="entry name" value="L-ORNITHINE N(5)-MONOOXYGENASE-RELATED"/>
    <property type="match status" value="1"/>
</dbReference>
<comment type="caution">
    <text evidence="8">The sequence shown here is derived from an EMBL/GenBank/DDBJ whole genome shotgun (WGS) entry which is preliminary data.</text>
</comment>
<name>A0A931MJ24_9BURK</name>
<keyword evidence="9" id="KW-1185">Reference proteome</keyword>
<proteinExistence type="inferred from homology"/>
<dbReference type="RefSeq" id="WP_196988193.1">
    <property type="nucleotide sequence ID" value="NZ_JADWYS010000001.1"/>
</dbReference>
<evidence type="ECO:0000256" key="1">
    <source>
        <dbReference type="ARBA" id="ARBA00001974"/>
    </source>
</evidence>
<evidence type="ECO:0000256" key="5">
    <source>
        <dbReference type="ARBA" id="ARBA00022857"/>
    </source>
</evidence>
<evidence type="ECO:0000256" key="6">
    <source>
        <dbReference type="ARBA" id="ARBA00023002"/>
    </source>
</evidence>